<evidence type="ECO:0000313" key="2">
    <source>
        <dbReference type="Proteomes" id="UP000737018"/>
    </source>
</evidence>
<comment type="caution">
    <text evidence="1">The sequence shown here is derived from an EMBL/GenBank/DDBJ whole genome shotgun (WGS) entry which is preliminary data.</text>
</comment>
<reference evidence="1" key="1">
    <citation type="submission" date="2020-03" db="EMBL/GenBank/DDBJ databases">
        <title>Castanea mollissima Vanexum genome sequencing.</title>
        <authorList>
            <person name="Staton M."/>
        </authorList>
    </citation>
    <scope>NUCLEOTIDE SEQUENCE</scope>
    <source>
        <tissue evidence="1">Leaf</tissue>
    </source>
</reference>
<dbReference type="AlphaFoldDB" id="A0A8J4QMH3"/>
<dbReference type="EMBL" id="JRKL02004643">
    <property type="protein sequence ID" value="KAF3952115.1"/>
    <property type="molecule type" value="Genomic_DNA"/>
</dbReference>
<dbReference type="Proteomes" id="UP000737018">
    <property type="component" value="Unassembled WGS sequence"/>
</dbReference>
<gene>
    <name evidence="1" type="ORF">CMV_022301</name>
</gene>
<sequence>MSSPCTSRPSISGPSISGPPISFFCCISSTSRLHILVKCFISGRDKHQNKGNETRSLPDRCHGNEGTGHVLYLTDTKPEGDITVKRHESFQTHNYHHLLNCLSNSEVQIITNDIKWLPLQKFGSIFKLRYDQRELQKKELLPLP</sequence>
<accession>A0A8J4QMH3</accession>
<keyword evidence="2" id="KW-1185">Reference proteome</keyword>
<name>A0A8J4QMH3_9ROSI</name>
<organism evidence="1 2">
    <name type="scientific">Castanea mollissima</name>
    <name type="common">Chinese chestnut</name>
    <dbReference type="NCBI Taxonomy" id="60419"/>
    <lineage>
        <taxon>Eukaryota</taxon>
        <taxon>Viridiplantae</taxon>
        <taxon>Streptophyta</taxon>
        <taxon>Embryophyta</taxon>
        <taxon>Tracheophyta</taxon>
        <taxon>Spermatophyta</taxon>
        <taxon>Magnoliopsida</taxon>
        <taxon>eudicotyledons</taxon>
        <taxon>Gunneridae</taxon>
        <taxon>Pentapetalae</taxon>
        <taxon>rosids</taxon>
        <taxon>fabids</taxon>
        <taxon>Fagales</taxon>
        <taxon>Fagaceae</taxon>
        <taxon>Castanea</taxon>
    </lineage>
</organism>
<proteinExistence type="predicted"/>
<evidence type="ECO:0000313" key="1">
    <source>
        <dbReference type="EMBL" id="KAF3952115.1"/>
    </source>
</evidence>
<protein>
    <submittedName>
        <fullName evidence="1">Uncharacterized protein</fullName>
    </submittedName>
</protein>